<dbReference type="HOGENOM" id="CLU_2779032_0_0_1"/>
<dbReference type="EnsemblMetazoa" id="RPRC011882-RA">
    <property type="protein sequence ID" value="RPRC011882-PA"/>
    <property type="gene ID" value="RPRC011882"/>
</dbReference>
<dbReference type="AlphaFoldDB" id="T1I6G1"/>
<organism evidence="1 2">
    <name type="scientific">Rhodnius prolixus</name>
    <name type="common">Triatomid bug</name>
    <dbReference type="NCBI Taxonomy" id="13249"/>
    <lineage>
        <taxon>Eukaryota</taxon>
        <taxon>Metazoa</taxon>
        <taxon>Ecdysozoa</taxon>
        <taxon>Arthropoda</taxon>
        <taxon>Hexapoda</taxon>
        <taxon>Insecta</taxon>
        <taxon>Pterygota</taxon>
        <taxon>Neoptera</taxon>
        <taxon>Paraneoptera</taxon>
        <taxon>Hemiptera</taxon>
        <taxon>Heteroptera</taxon>
        <taxon>Panheteroptera</taxon>
        <taxon>Cimicomorpha</taxon>
        <taxon>Reduviidae</taxon>
        <taxon>Triatominae</taxon>
        <taxon>Rhodnius</taxon>
    </lineage>
</organism>
<name>T1I6G1_RHOPR</name>
<proteinExistence type="predicted"/>
<evidence type="ECO:0000313" key="2">
    <source>
        <dbReference type="Proteomes" id="UP000015103"/>
    </source>
</evidence>
<dbReference type="Proteomes" id="UP000015103">
    <property type="component" value="Unassembled WGS sequence"/>
</dbReference>
<reference evidence="1" key="1">
    <citation type="submission" date="2015-05" db="UniProtKB">
        <authorList>
            <consortium name="EnsemblMetazoa"/>
        </authorList>
    </citation>
    <scope>IDENTIFICATION</scope>
</reference>
<accession>T1I6G1</accession>
<dbReference type="VEuPathDB" id="VectorBase:RPRC011882"/>
<sequence>MGYAAKLKGPLAKELIYQVLRHTKFAETLISFKNVSSYFKVYQLVHIRSRWCKISCLCQERGQNVRKIF</sequence>
<dbReference type="EMBL" id="ACPB03003723">
    <property type="status" value="NOT_ANNOTATED_CDS"/>
    <property type="molecule type" value="Genomic_DNA"/>
</dbReference>
<protein>
    <submittedName>
        <fullName evidence="1">Uncharacterized protein</fullName>
    </submittedName>
</protein>
<evidence type="ECO:0000313" key="1">
    <source>
        <dbReference type="EnsemblMetazoa" id="RPRC011882-PA"/>
    </source>
</evidence>
<dbReference type="InParanoid" id="T1I6G1"/>
<keyword evidence="2" id="KW-1185">Reference proteome</keyword>